<accession>A0A1S9IBH6</accession>
<evidence type="ECO:0000313" key="4">
    <source>
        <dbReference type="Proteomes" id="UP000190206"/>
    </source>
</evidence>
<keyword evidence="4" id="KW-1185">Reference proteome</keyword>
<evidence type="ECO:0000313" key="2">
    <source>
        <dbReference type="EMBL" id="OOO61712.1"/>
    </source>
</evidence>
<sequence length="109" mass="12758">MDFREYEKEMKRTAGEFIKLDKKGLALGAMGISGEAGEVTDYIKKILFHEHELSKDKLIEELGDVLWYITYLSKVIGVDLETIANRNIEKLRKRYPEGWDPNRSIHREE</sequence>
<protein>
    <submittedName>
        <fullName evidence="3">Nucleotide pyrophosphohydrolase</fullName>
    </submittedName>
</protein>
<dbReference type="Pfam" id="PF03819">
    <property type="entry name" value="MazG"/>
    <property type="match status" value="1"/>
</dbReference>
<dbReference type="OrthoDB" id="350573at2"/>
<dbReference type="CDD" id="cd11541">
    <property type="entry name" value="NTP-PPase_u4"/>
    <property type="match status" value="1"/>
</dbReference>
<name>A0A1S9IBH6_9CLOT</name>
<dbReference type="Gene3D" id="1.10.287.1080">
    <property type="entry name" value="MazG-like"/>
    <property type="match status" value="1"/>
</dbReference>
<dbReference type="PANTHER" id="PTHR46523:SF1">
    <property type="entry name" value="DCTP PYROPHOSPHATASE 1"/>
    <property type="match status" value="1"/>
</dbReference>
<dbReference type="STRING" id="1962263.BS637_10585"/>
<comment type="caution">
    <text evidence="3">The sequence shown here is derived from an EMBL/GenBank/DDBJ whole genome shotgun (WGS) entry which is preliminary data.</text>
</comment>
<evidence type="ECO:0000313" key="5">
    <source>
        <dbReference type="Proteomes" id="UP000190256"/>
    </source>
</evidence>
<dbReference type="Proteomes" id="UP000190256">
    <property type="component" value="Unassembled WGS sequence"/>
</dbReference>
<gene>
    <name evidence="2" type="ORF">BS637_10585</name>
    <name evidence="3" type="ORF">BS638_05610</name>
</gene>
<dbReference type="InterPro" id="IPR011379">
    <property type="entry name" value="MazG-related_GP37"/>
</dbReference>
<dbReference type="EMBL" id="MRAD01000010">
    <property type="protein sequence ID" value="OOO61712.1"/>
    <property type="molecule type" value="Genomic_DNA"/>
</dbReference>
<evidence type="ECO:0000313" key="3">
    <source>
        <dbReference type="EMBL" id="OOO67674.1"/>
    </source>
</evidence>
<dbReference type="GO" id="GO:0016787">
    <property type="term" value="F:hydrolase activity"/>
    <property type="evidence" value="ECO:0007669"/>
    <property type="project" value="UniProtKB-KW"/>
</dbReference>
<dbReference type="AlphaFoldDB" id="A0A1S9IBH6"/>
<dbReference type="Proteomes" id="UP000190206">
    <property type="component" value="Unassembled WGS sequence"/>
</dbReference>
<reference evidence="3 5" key="1">
    <citation type="submission" date="2016-12" db="EMBL/GenBank/DDBJ databases">
        <title>Clostridium tepidum sp. nov., a close relative of Clostridium sporogenes and Clostridium botulinum Group I.</title>
        <authorList>
            <person name="Dobritsa A.P."/>
            <person name="Kutumbaka K.K."/>
            <person name="Werner K."/>
            <person name="Wiedmann M."/>
            <person name="Asmus A."/>
            <person name="Samadpour M."/>
        </authorList>
    </citation>
    <scope>NUCLEOTIDE SEQUENCE [LARGE SCALE GENOMIC DNA]</scope>
    <source>
        <strain evidence="3 5">IEH 97212</strain>
    </source>
</reference>
<dbReference type="SUPFAM" id="SSF101386">
    <property type="entry name" value="all-alpha NTP pyrophosphatases"/>
    <property type="match status" value="1"/>
</dbReference>
<dbReference type="EMBL" id="MRAE01000009">
    <property type="protein sequence ID" value="OOO67674.1"/>
    <property type="molecule type" value="Genomic_DNA"/>
</dbReference>
<reference evidence="2 4" key="2">
    <citation type="submission" date="2016-12" db="EMBL/GenBank/DDBJ databases">
        <title>Clostridium tepidum sp. nov., a close relative of Clostridium sporogenes and Clostridium botulinum Group I.</title>
        <authorList>
            <person name="Dobritsa A.P."/>
            <person name="Kutumbaka K."/>
            <person name="Werner K."/>
            <person name="Samadpour M."/>
        </authorList>
    </citation>
    <scope>NUCLEOTIDE SEQUENCE [LARGE SCALE GENOMIC DNA]</scope>
    <source>
        <strain evidence="2 4">PE</strain>
    </source>
</reference>
<dbReference type="PIRSF" id="PIRSF006639">
    <property type="entry name" value="UCP006639_pph"/>
    <property type="match status" value="1"/>
</dbReference>
<organism evidence="3 5">
    <name type="scientific">Clostridium tepidum</name>
    <dbReference type="NCBI Taxonomy" id="1962263"/>
    <lineage>
        <taxon>Bacteria</taxon>
        <taxon>Bacillati</taxon>
        <taxon>Bacillota</taxon>
        <taxon>Clostridia</taxon>
        <taxon>Eubacteriales</taxon>
        <taxon>Clostridiaceae</taxon>
        <taxon>Clostridium</taxon>
    </lineage>
</organism>
<dbReference type="RefSeq" id="WP_078024790.1">
    <property type="nucleotide sequence ID" value="NZ_JADPGM010000005.1"/>
</dbReference>
<dbReference type="InterPro" id="IPR004518">
    <property type="entry name" value="MazG-like_dom"/>
</dbReference>
<proteinExistence type="predicted"/>
<dbReference type="InterPro" id="IPR052555">
    <property type="entry name" value="dCTP_Pyrophosphatase"/>
</dbReference>
<keyword evidence="3" id="KW-0378">Hydrolase</keyword>
<feature type="domain" description="NTP pyrophosphohydrolase MazG-like" evidence="1">
    <location>
        <begin position="32"/>
        <end position="99"/>
    </location>
</feature>
<dbReference type="PANTHER" id="PTHR46523">
    <property type="entry name" value="DCTP PYROPHOSPHATASE 1"/>
    <property type="match status" value="1"/>
</dbReference>
<evidence type="ECO:0000259" key="1">
    <source>
        <dbReference type="Pfam" id="PF03819"/>
    </source>
</evidence>